<dbReference type="PANTHER" id="PTHR47592:SF27">
    <property type="entry name" value="OS08G0421700 PROTEIN"/>
    <property type="match status" value="1"/>
</dbReference>
<dbReference type="PANTHER" id="PTHR47592">
    <property type="entry name" value="PBF68 PROTEIN"/>
    <property type="match status" value="1"/>
</dbReference>
<evidence type="ECO:0000256" key="1">
    <source>
        <dbReference type="ARBA" id="ARBA00022750"/>
    </source>
</evidence>
<evidence type="ECO:0000259" key="4">
    <source>
        <dbReference type="Pfam" id="PF22936"/>
    </source>
</evidence>
<dbReference type="InterPro" id="IPR013103">
    <property type="entry name" value="RVT_2"/>
</dbReference>
<feature type="domain" description="Reverse transcriptase Ty1/copia-type" evidence="3">
    <location>
        <begin position="248"/>
        <end position="297"/>
    </location>
</feature>
<dbReference type="AlphaFoldDB" id="A0A438HHM2"/>
<evidence type="ECO:0000313" key="5">
    <source>
        <dbReference type="EMBL" id="RVW83859.1"/>
    </source>
</evidence>
<dbReference type="Pfam" id="PF07727">
    <property type="entry name" value="RVT_2"/>
    <property type="match status" value="1"/>
</dbReference>
<evidence type="ECO:0000259" key="3">
    <source>
        <dbReference type="Pfam" id="PF07727"/>
    </source>
</evidence>
<keyword evidence="1" id="KW-0378">Hydrolase</keyword>
<dbReference type="CDD" id="cd09272">
    <property type="entry name" value="RNase_HI_RT_Ty1"/>
    <property type="match status" value="1"/>
</dbReference>
<proteinExistence type="predicted"/>
<keyword evidence="1" id="KW-0645">Protease</keyword>
<evidence type="ECO:0000313" key="6">
    <source>
        <dbReference type="Proteomes" id="UP000288805"/>
    </source>
</evidence>
<dbReference type="Pfam" id="PF22936">
    <property type="entry name" value="Pol_BBD"/>
    <property type="match status" value="1"/>
</dbReference>
<gene>
    <name evidence="5" type="primary">POLX_36</name>
    <name evidence="5" type="ORF">CK203_042100</name>
</gene>
<organism evidence="5 6">
    <name type="scientific">Vitis vinifera</name>
    <name type="common">Grape</name>
    <dbReference type="NCBI Taxonomy" id="29760"/>
    <lineage>
        <taxon>Eukaryota</taxon>
        <taxon>Viridiplantae</taxon>
        <taxon>Streptophyta</taxon>
        <taxon>Embryophyta</taxon>
        <taxon>Tracheophyta</taxon>
        <taxon>Spermatophyta</taxon>
        <taxon>Magnoliopsida</taxon>
        <taxon>eudicotyledons</taxon>
        <taxon>Gunneridae</taxon>
        <taxon>Pentapetalae</taxon>
        <taxon>rosids</taxon>
        <taxon>Vitales</taxon>
        <taxon>Vitaceae</taxon>
        <taxon>Viteae</taxon>
        <taxon>Vitis</taxon>
    </lineage>
</organism>
<accession>A0A438HHM2</accession>
<name>A0A438HHM2_VITVI</name>
<reference evidence="5 6" key="1">
    <citation type="journal article" date="2018" name="PLoS Genet.">
        <title>Population sequencing reveals clonal diversity and ancestral inbreeding in the grapevine cultivar Chardonnay.</title>
        <authorList>
            <person name="Roach M.J."/>
            <person name="Johnson D.L."/>
            <person name="Bohlmann J."/>
            <person name="van Vuuren H.J."/>
            <person name="Jones S.J."/>
            <person name="Pretorius I.S."/>
            <person name="Schmidt S.A."/>
            <person name="Borneman A.R."/>
        </authorList>
    </citation>
    <scope>NUCLEOTIDE SEQUENCE [LARGE SCALE GENOMIC DNA]</scope>
    <source>
        <strain evidence="6">cv. Chardonnay</strain>
        <tissue evidence="5">Leaf</tissue>
    </source>
</reference>
<dbReference type="EMBL" id="QGNW01000222">
    <property type="protein sequence ID" value="RVW83859.1"/>
    <property type="molecule type" value="Genomic_DNA"/>
</dbReference>
<dbReference type="SUPFAM" id="SSF56672">
    <property type="entry name" value="DNA/RNA polymerases"/>
    <property type="match status" value="1"/>
</dbReference>
<keyword evidence="1" id="KW-0064">Aspartyl protease</keyword>
<feature type="compositionally biased region" description="Basic and acidic residues" evidence="2">
    <location>
        <begin position="21"/>
        <end position="40"/>
    </location>
</feature>
<evidence type="ECO:0000256" key="2">
    <source>
        <dbReference type="SAM" id="MobiDB-lite"/>
    </source>
</evidence>
<feature type="domain" description="Retrovirus-related Pol polyprotein from transposon TNT 1-94-like beta-barrel" evidence="4">
    <location>
        <begin position="123"/>
        <end position="202"/>
    </location>
</feature>
<feature type="region of interest" description="Disordered" evidence="2">
    <location>
        <begin position="21"/>
        <end position="53"/>
    </location>
</feature>
<comment type="caution">
    <text evidence="5">The sequence shown here is derived from an EMBL/GenBank/DDBJ whole genome shotgun (WGS) entry which is preliminary data.</text>
</comment>
<dbReference type="GO" id="GO:0004190">
    <property type="term" value="F:aspartic-type endopeptidase activity"/>
    <property type="evidence" value="ECO:0007669"/>
    <property type="project" value="UniProtKB-KW"/>
</dbReference>
<dbReference type="InterPro" id="IPR043502">
    <property type="entry name" value="DNA/RNA_pol_sf"/>
</dbReference>
<dbReference type="Proteomes" id="UP000288805">
    <property type="component" value="Unassembled WGS sequence"/>
</dbReference>
<dbReference type="InterPro" id="IPR054722">
    <property type="entry name" value="PolX-like_BBD"/>
</dbReference>
<protein>
    <submittedName>
        <fullName evidence="5">Retrovirus-related Pol polyprotein from transposon TNT 1-94</fullName>
    </submittedName>
</protein>
<sequence>MSLEDVIIHIRIEEQNRNRDNVEKAKELSSKANVVEEKPKPKNIGPGNKTLGPSLMHQTRSSNQLLKNEVIALSVASLDTMQLNVAIGRETEKSNSKANLVEAEVITKVISFEVSTVTNMKDWVVDSRVTRHICGNKSAFTSYNHIKEGEEQVFIGDSRSIQVIGKGKVLIKLTSRKVLTLSDVLHVLDICWNLVSLSLLGKARVRILFDSDKIVLTKNDAFVGKGYCNQGPKTFDAMLIGYAENSVAYSKYEDNTCVVICLYVDDMLIFGTSLEIMCDTKKFLGSKFDMKDLGKAELKKNREHAQIDYAQIIGSLMYLMNYTIPDIAYAISKLSWYTQSYNQDHWTAARRVLNDANWISDSNEKKSTNGYVFIIGGSAVSWKSAKKTCITWSTMEAEWLRNLLADIPLWMRPTPSVFMRCDSQTTITKAKSKIFNGKNKHIRLRHNIVRELLETRVISL</sequence>